<protein>
    <submittedName>
        <fullName evidence="1">Uncharacterized protein</fullName>
    </submittedName>
</protein>
<name>A0A0E9QKR3_ANGAN</name>
<organism evidence="1">
    <name type="scientific">Anguilla anguilla</name>
    <name type="common">European freshwater eel</name>
    <name type="synonym">Muraena anguilla</name>
    <dbReference type="NCBI Taxonomy" id="7936"/>
    <lineage>
        <taxon>Eukaryota</taxon>
        <taxon>Metazoa</taxon>
        <taxon>Chordata</taxon>
        <taxon>Craniata</taxon>
        <taxon>Vertebrata</taxon>
        <taxon>Euteleostomi</taxon>
        <taxon>Actinopterygii</taxon>
        <taxon>Neopterygii</taxon>
        <taxon>Teleostei</taxon>
        <taxon>Anguilliformes</taxon>
        <taxon>Anguillidae</taxon>
        <taxon>Anguilla</taxon>
    </lineage>
</organism>
<accession>A0A0E9QKR3</accession>
<proteinExistence type="predicted"/>
<reference evidence="1" key="1">
    <citation type="submission" date="2014-11" db="EMBL/GenBank/DDBJ databases">
        <authorList>
            <person name="Amaro Gonzalez C."/>
        </authorList>
    </citation>
    <scope>NUCLEOTIDE SEQUENCE</scope>
</reference>
<reference evidence="1" key="2">
    <citation type="journal article" date="2015" name="Fish Shellfish Immunol.">
        <title>Early steps in the European eel (Anguilla anguilla)-Vibrio vulnificus interaction in the gills: Role of the RtxA13 toxin.</title>
        <authorList>
            <person name="Callol A."/>
            <person name="Pajuelo D."/>
            <person name="Ebbesson L."/>
            <person name="Teles M."/>
            <person name="MacKenzie S."/>
            <person name="Amaro C."/>
        </authorList>
    </citation>
    <scope>NUCLEOTIDE SEQUENCE</scope>
</reference>
<sequence length="55" mass="6177">MKLTAEKLGPISCAGEPSEGSYFVSSLLNTRIKSFEGVYFYILDIGFRSAYYNLE</sequence>
<evidence type="ECO:0000313" key="1">
    <source>
        <dbReference type="EMBL" id="JAH17102.1"/>
    </source>
</evidence>
<dbReference type="AlphaFoldDB" id="A0A0E9QKR3"/>
<dbReference type="EMBL" id="GBXM01091475">
    <property type="protein sequence ID" value="JAH17102.1"/>
    <property type="molecule type" value="Transcribed_RNA"/>
</dbReference>